<dbReference type="InterPro" id="IPR029063">
    <property type="entry name" value="SAM-dependent_MTases_sf"/>
</dbReference>
<reference evidence="1 2" key="1">
    <citation type="journal article" date="2017" name="Proc. Natl. Acad. Sci. U.S.A.">
        <title>Simulation of Deepwater Horizon oil plume reveals substrate specialization within a complex community of hydrocarbon-degraders.</title>
        <authorList>
            <person name="Hu P."/>
            <person name="Dubinsky E.A."/>
            <person name="Probst A.J."/>
            <person name="Wang J."/>
            <person name="Sieber C.M.K."/>
            <person name="Tom L.M."/>
            <person name="Gardinali P."/>
            <person name="Banfield J.F."/>
            <person name="Atlas R.M."/>
            <person name="Andersen G.L."/>
        </authorList>
    </citation>
    <scope>NUCLEOTIDE SEQUENCE [LARGE SCALE GENOMIC DNA]</scope>
    <source>
        <strain evidence="1">35_9_T64</strain>
    </source>
</reference>
<dbReference type="SUPFAM" id="SSF53335">
    <property type="entry name" value="S-adenosyl-L-methionine-dependent methyltransferases"/>
    <property type="match status" value="1"/>
</dbReference>
<dbReference type="Gene3D" id="3.40.50.150">
    <property type="entry name" value="Vaccinia Virus protein VP39"/>
    <property type="match status" value="1"/>
</dbReference>
<dbReference type="PANTHER" id="PTHR43861:SF6">
    <property type="entry name" value="METHYLTRANSFERASE TYPE 11"/>
    <property type="match status" value="1"/>
</dbReference>
<dbReference type="EMBL" id="MAAX01000042">
    <property type="protein sequence ID" value="OUS19206.1"/>
    <property type="molecule type" value="Genomic_DNA"/>
</dbReference>
<accession>A0A1Z8B9C3</accession>
<dbReference type="GO" id="GO:0032259">
    <property type="term" value="P:methylation"/>
    <property type="evidence" value="ECO:0007669"/>
    <property type="project" value="UniProtKB-KW"/>
</dbReference>
<comment type="caution">
    <text evidence="1">The sequence shown here is derived from an EMBL/GenBank/DDBJ whole genome shotgun (WGS) entry which is preliminary data.</text>
</comment>
<evidence type="ECO:0000313" key="2">
    <source>
        <dbReference type="Proteomes" id="UP000196102"/>
    </source>
</evidence>
<protein>
    <submittedName>
        <fullName evidence="1">Methyltransferase</fullName>
    </submittedName>
</protein>
<dbReference type="PANTHER" id="PTHR43861">
    <property type="entry name" value="TRANS-ACONITATE 2-METHYLTRANSFERASE-RELATED"/>
    <property type="match status" value="1"/>
</dbReference>
<keyword evidence="1" id="KW-0808">Transferase</keyword>
<dbReference type="GO" id="GO:0008168">
    <property type="term" value="F:methyltransferase activity"/>
    <property type="evidence" value="ECO:0007669"/>
    <property type="project" value="UniProtKB-KW"/>
</dbReference>
<keyword evidence="1" id="KW-0489">Methyltransferase</keyword>
<dbReference type="CDD" id="cd02440">
    <property type="entry name" value="AdoMet_MTases"/>
    <property type="match status" value="1"/>
</dbReference>
<dbReference type="AlphaFoldDB" id="A0A1Z8B9C3"/>
<dbReference type="RefSeq" id="WP_303685819.1">
    <property type="nucleotide sequence ID" value="NZ_CAJXYO010000045.1"/>
</dbReference>
<dbReference type="Proteomes" id="UP000196102">
    <property type="component" value="Unassembled WGS sequence"/>
</dbReference>
<gene>
    <name evidence="1" type="ORF">A9Q93_02555</name>
</gene>
<dbReference type="Pfam" id="PF13489">
    <property type="entry name" value="Methyltransf_23"/>
    <property type="match status" value="1"/>
</dbReference>
<organism evidence="1 2">
    <name type="scientific">Nonlabens dokdonensis</name>
    <dbReference type="NCBI Taxonomy" id="328515"/>
    <lineage>
        <taxon>Bacteria</taxon>
        <taxon>Pseudomonadati</taxon>
        <taxon>Bacteroidota</taxon>
        <taxon>Flavobacteriia</taxon>
        <taxon>Flavobacteriales</taxon>
        <taxon>Flavobacteriaceae</taxon>
        <taxon>Nonlabens</taxon>
    </lineage>
</organism>
<proteinExistence type="predicted"/>
<sequence length="279" mass="32139">MNLKFPKHFLELKDHFLTQEKFDLYIDPETELIKTIPQPENLDRYYESEDYLSHDDSQDSFFARCYNFAKGFNLKSKTSLIKKFAQKGSVLDIGAGVGDLVLALKEAQLNVTGFEPSEKARAVAKNKGVDLYASLDDVDANSFQLISMYHVLEHVPDVEKQKEKILQLLKPNGVLILALPNYESFDAKYYGSYWAGYDVPRHLFHFNKKAVKSIFDKEFDIIKMQPMWFDSLYVSILSSKYKKSTFPFLSGIFIGLFSNLKAIITNEPSSITYVLKKRF</sequence>
<name>A0A1Z8B9C3_9FLAO</name>
<evidence type="ECO:0000313" key="1">
    <source>
        <dbReference type="EMBL" id="OUS19206.1"/>
    </source>
</evidence>